<reference evidence="2 3" key="1">
    <citation type="submission" date="2016-10" db="EMBL/GenBank/DDBJ databases">
        <authorList>
            <person name="de Groot N.N."/>
        </authorList>
    </citation>
    <scope>NUCLEOTIDE SEQUENCE [LARGE SCALE GENOMIC DNA]</scope>
    <source>
        <strain evidence="2 3">DSM 4180</strain>
    </source>
</reference>
<dbReference type="PROSITE" id="PS51318">
    <property type="entry name" value="TAT"/>
    <property type="match status" value="1"/>
</dbReference>
<dbReference type="OrthoDB" id="288525at2"/>
<dbReference type="GO" id="GO:0004089">
    <property type="term" value="F:carbonate dehydratase activity"/>
    <property type="evidence" value="ECO:0007669"/>
    <property type="project" value="InterPro"/>
</dbReference>
<sequence>MGKTPEDTPVLVEKERRRFLQLAALGAGASLLATTSWVPEARAAGETEALLLTCMDFRLMDEIERYMTYRGLRDKYDHMILAGASLGALTERYPAWNKTFWQHLEISIQLHHIRRVILLDHRDCGAYKTFLGDAHTETPEREAKTHAQYLHELARQVRMKHPELEVETLLMDLNGKVEAI</sequence>
<dbReference type="InterPro" id="IPR036874">
    <property type="entry name" value="Carbonic_anhydrase_sf"/>
</dbReference>
<keyword evidence="1" id="KW-0732">Signal</keyword>
<evidence type="ECO:0000313" key="2">
    <source>
        <dbReference type="EMBL" id="SFM42360.1"/>
    </source>
</evidence>
<dbReference type="Pfam" id="PF20393">
    <property type="entry name" value="Pro_CA_2"/>
    <property type="match status" value="1"/>
</dbReference>
<evidence type="ECO:0000313" key="3">
    <source>
        <dbReference type="Proteomes" id="UP000199556"/>
    </source>
</evidence>
<dbReference type="InterPro" id="IPR019546">
    <property type="entry name" value="TAT_signal_bac_arc"/>
</dbReference>
<dbReference type="Gene3D" id="3.40.1050.10">
    <property type="entry name" value="Carbonic anhydrase"/>
    <property type="match status" value="1"/>
</dbReference>
<organism evidence="2 3">
    <name type="scientific">Ectothiorhodospira mobilis</name>
    <dbReference type="NCBI Taxonomy" id="195064"/>
    <lineage>
        <taxon>Bacteria</taxon>
        <taxon>Pseudomonadati</taxon>
        <taxon>Pseudomonadota</taxon>
        <taxon>Gammaproteobacteria</taxon>
        <taxon>Chromatiales</taxon>
        <taxon>Ectothiorhodospiraceae</taxon>
        <taxon>Ectothiorhodospira</taxon>
    </lineage>
</organism>
<dbReference type="SUPFAM" id="SSF53056">
    <property type="entry name" value="beta-carbonic anhydrase, cab"/>
    <property type="match status" value="1"/>
</dbReference>
<gene>
    <name evidence="2" type="ORF">SAMN05421721_10574</name>
</gene>
<dbReference type="NCBIfam" id="TIGR01409">
    <property type="entry name" value="TAT_signal_seq"/>
    <property type="match status" value="1"/>
</dbReference>
<dbReference type="RefSeq" id="WP_090484261.1">
    <property type="nucleotide sequence ID" value="NZ_FOUO01000005.1"/>
</dbReference>
<dbReference type="InterPro" id="IPR046871">
    <property type="entry name" value="Pro_CA_2"/>
</dbReference>
<evidence type="ECO:0000256" key="1">
    <source>
        <dbReference type="ARBA" id="ARBA00022729"/>
    </source>
</evidence>
<dbReference type="EMBL" id="FOUO01000005">
    <property type="protein sequence ID" value="SFM42360.1"/>
    <property type="molecule type" value="Genomic_DNA"/>
</dbReference>
<protein>
    <submittedName>
        <fullName evidence="2">Tat (Twin-arginine translocation) pathway signal sequence</fullName>
    </submittedName>
</protein>
<dbReference type="Proteomes" id="UP000199556">
    <property type="component" value="Unassembled WGS sequence"/>
</dbReference>
<dbReference type="AlphaFoldDB" id="A0A1I4QRM6"/>
<accession>A0A1I4QRM6</accession>
<name>A0A1I4QRM6_ECTMO</name>
<proteinExistence type="predicted"/>
<keyword evidence="3" id="KW-1185">Reference proteome</keyword>
<dbReference type="STRING" id="195064.SAMN05421721_10574"/>
<dbReference type="GO" id="GO:0008270">
    <property type="term" value="F:zinc ion binding"/>
    <property type="evidence" value="ECO:0007669"/>
    <property type="project" value="InterPro"/>
</dbReference>
<dbReference type="InterPro" id="IPR006311">
    <property type="entry name" value="TAT_signal"/>
</dbReference>